<evidence type="ECO:0000256" key="2">
    <source>
        <dbReference type="ARBA" id="ARBA00023239"/>
    </source>
</evidence>
<dbReference type="GO" id="GO:0008932">
    <property type="term" value="F:lytic endotransglycosylase activity"/>
    <property type="evidence" value="ECO:0007669"/>
    <property type="project" value="UniProtKB-UniRule"/>
</dbReference>
<comment type="caution">
    <text evidence="7">The sequence shown here is derived from an EMBL/GenBank/DDBJ whole genome shotgun (WGS) entry which is preliminary data.</text>
</comment>
<keyword evidence="3 4" id="KW-0961">Cell wall biogenesis/degradation</keyword>
<dbReference type="PANTHER" id="PTHR34183:SF1">
    <property type="entry name" value="ENDOLYTIC PEPTIDOGLYCAN TRANSGLYCOSYLASE RLPA"/>
    <property type="match status" value="1"/>
</dbReference>
<evidence type="ECO:0000256" key="5">
    <source>
        <dbReference type="RuleBase" id="RU003495"/>
    </source>
</evidence>
<dbReference type="EMBL" id="SNTY01000015">
    <property type="protein sequence ID" value="TEU28646.1"/>
    <property type="molecule type" value="Genomic_DNA"/>
</dbReference>
<protein>
    <recommendedName>
        <fullName evidence="4">Endolytic peptidoglycan transglycosylase RlpA</fullName>
        <ecNumber evidence="4">4.2.2.-</ecNumber>
    </recommendedName>
</protein>
<dbReference type="GO" id="GO:0000270">
    <property type="term" value="P:peptidoglycan metabolic process"/>
    <property type="evidence" value="ECO:0007669"/>
    <property type="project" value="UniProtKB-UniRule"/>
</dbReference>
<gene>
    <name evidence="4" type="primary">rlpA</name>
    <name evidence="7" type="ORF">E2B99_05225</name>
</gene>
<dbReference type="STRING" id="1120977.GCA_000619845_01099"/>
<dbReference type="Gene3D" id="2.40.40.10">
    <property type="entry name" value="RlpA-like domain"/>
    <property type="match status" value="1"/>
</dbReference>
<sequence precursor="true">MQKSVFSVLTLSLGLAFTTASHADLVQAQPLSSNIESASLANRVLDQNGKSISSALFKMNTPTPVTVAAPAKAAVVTALSITETAGSRVKTENIPARVESTEEPGIIDRLSAVASEAVRKFTQTGMASWYGRQFHGRKTASGDTFDMYAMTAAHRSLPLNCYIRVTNKANGKSVVVKVNDRGPFHGNRVLDLSYAAANKLGIAGSGTGNVTIERIDAPN</sequence>
<dbReference type="SUPFAM" id="SSF50685">
    <property type="entry name" value="Barwin-like endoglucanases"/>
    <property type="match status" value="1"/>
</dbReference>
<dbReference type="NCBIfam" id="TIGR00413">
    <property type="entry name" value="rlpA"/>
    <property type="match status" value="1"/>
</dbReference>
<accession>A0A4Y7XDG0</accession>
<feature type="signal peptide" evidence="4">
    <location>
        <begin position="1"/>
        <end position="23"/>
    </location>
</feature>
<keyword evidence="2 4" id="KW-0456">Lyase</keyword>
<organism evidence="7 8">
    <name type="scientific">Alkanindiges illinoisensis</name>
    <dbReference type="NCBI Taxonomy" id="197183"/>
    <lineage>
        <taxon>Bacteria</taxon>
        <taxon>Pseudomonadati</taxon>
        <taxon>Pseudomonadota</taxon>
        <taxon>Gammaproteobacteria</taxon>
        <taxon>Moraxellales</taxon>
        <taxon>Moraxellaceae</taxon>
        <taxon>Alkanindiges</taxon>
    </lineage>
</organism>
<keyword evidence="8" id="KW-1185">Reference proteome</keyword>
<dbReference type="InterPro" id="IPR036908">
    <property type="entry name" value="RlpA-like_sf"/>
</dbReference>
<proteinExistence type="inferred from homology"/>
<evidence type="ECO:0000256" key="3">
    <source>
        <dbReference type="ARBA" id="ARBA00023316"/>
    </source>
</evidence>
<evidence type="ECO:0000256" key="1">
    <source>
        <dbReference type="ARBA" id="ARBA00022729"/>
    </source>
</evidence>
<keyword evidence="1 4" id="KW-0732">Signal</keyword>
<name>A0A4Y7XDG0_9GAMM</name>
<dbReference type="GO" id="GO:0071555">
    <property type="term" value="P:cell wall organization"/>
    <property type="evidence" value="ECO:0007669"/>
    <property type="project" value="UniProtKB-KW"/>
</dbReference>
<dbReference type="FunFam" id="2.40.40.10:FF:000003">
    <property type="entry name" value="Endolytic peptidoglycan transglycosylase RlpA"/>
    <property type="match status" value="1"/>
</dbReference>
<dbReference type="AlphaFoldDB" id="A0A4Y7XDG0"/>
<feature type="domain" description="RlpA-like protein double-psi beta-barrel" evidence="6">
    <location>
        <begin position="122"/>
        <end position="211"/>
    </location>
</feature>
<dbReference type="Proteomes" id="UP000297834">
    <property type="component" value="Unassembled WGS sequence"/>
</dbReference>
<dbReference type="CDD" id="cd22268">
    <property type="entry name" value="DPBB_RlpA-like"/>
    <property type="match status" value="1"/>
</dbReference>
<evidence type="ECO:0000259" key="6">
    <source>
        <dbReference type="Pfam" id="PF03330"/>
    </source>
</evidence>
<comment type="similarity">
    <text evidence="4 5">Belongs to the RlpA family.</text>
</comment>
<evidence type="ECO:0000313" key="7">
    <source>
        <dbReference type="EMBL" id="TEU28646.1"/>
    </source>
</evidence>
<dbReference type="OrthoDB" id="9779128at2"/>
<dbReference type="InterPro" id="IPR009009">
    <property type="entry name" value="RlpA-like_DPBB"/>
</dbReference>
<dbReference type="InterPro" id="IPR012997">
    <property type="entry name" value="RplA"/>
</dbReference>
<evidence type="ECO:0000256" key="4">
    <source>
        <dbReference type="HAMAP-Rule" id="MF_02071"/>
    </source>
</evidence>
<comment type="function">
    <text evidence="4">Lytic transglycosylase with a strong preference for naked glycan strands that lack stem peptides.</text>
</comment>
<dbReference type="HAMAP" id="MF_02071">
    <property type="entry name" value="RlpA"/>
    <property type="match status" value="1"/>
</dbReference>
<dbReference type="EC" id="4.2.2.-" evidence="4"/>
<feature type="chain" id="PRO_5021522246" description="Endolytic peptidoglycan transglycosylase RlpA" evidence="4">
    <location>
        <begin position="24"/>
        <end position="219"/>
    </location>
</feature>
<dbReference type="RefSeq" id="WP_134243906.1">
    <property type="nucleotide sequence ID" value="NZ_SNTY01000015.1"/>
</dbReference>
<reference evidence="7 8" key="1">
    <citation type="submission" date="2019-03" db="EMBL/GenBank/DDBJ databases">
        <title>Alkanindiges illinoisensis: a potential pathogenic isolated from ascites of a gastric cancer patient with abdominal metastasis.</title>
        <authorList>
            <person name="Hu X."/>
            <person name="Yang B."/>
            <person name="Yan X."/>
            <person name="Lin L."/>
            <person name="Zhao H."/>
            <person name="Zhou F."/>
            <person name="Su B."/>
            <person name="Chen J."/>
            <person name="Rui Y."/>
            <person name="Wang Q."/>
            <person name="Zheng L."/>
        </authorList>
    </citation>
    <scope>NUCLEOTIDE SEQUENCE [LARGE SCALE GENOMIC DNA]</scope>
    <source>
        <strain evidence="7 8">NFYY 23406</strain>
    </source>
</reference>
<dbReference type="InterPro" id="IPR034718">
    <property type="entry name" value="RlpA"/>
</dbReference>
<evidence type="ECO:0000313" key="8">
    <source>
        <dbReference type="Proteomes" id="UP000297834"/>
    </source>
</evidence>
<dbReference type="Pfam" id="PF03330">
    <property type="entry name" value="DPBB_1"/>
    <property type="match status" value="1"/>
</dbReference>
<dbReference type="PANTHER" id="PTHR34183">
    <property type="entry name" value="ENDOLYTIC PEPTIDOGLYCAN TRANSGLYCOSYLASE RLPA"/>
    <property type="match status" value="1"/>
</dbReference>